<evidence type="ECO:0000256" key="2">
    <source>
        <dbReference type="ARBA" id="ARBA00022747"/>
    </source>
</evidence>
<dbReference type="RefSeq" id="WP_109216381.1">
    <property type="nucleotide sequence ID" value="NZ_JRFU01000145.1"/>
</dbReference>
<dbReference type="InterPro" id="IPR044946">
    <property type="entry name" value="Restrct_endonuc_typeI_TRD_sf"/>
</dbReference>
<keyword evidence="6" id="KW-1185">Reference proteome</keyword>
<accession>A0A2V1JP36</accession>
<dbReference type="Proteomes" id="UP000245288">
    <property type="component" value="Unassembled WGS sequence"/>
</dbReference>
<dbReference type="EMBL" id="JRFU01000145">
    <property type="protein sequence ID" value="PWE85919.1"/>
    <property type="molecule type" value="Genomic_DNA"/>
</dbReference>
<protein>
    <recommendedName>
        <fullName evidence="4">Type I restriction modification DNA specificity domain-containing protein</fullName>
    </recommendedName>
</protein>
<keyword evidence="2" id="KW-0680">Restriction system</keyword>
<dbReference type="SUPFAM" id="SSF116734">
    <property type="entry name" value="DNA methylase specificity domain"/>
    <property type="match status" value="2"/>
</dbReference>
<gene>
    <name evidence="5" type="ORF">LG34_13175</name>
</gene>
<evidence type="ECO:0000256" key="3">
    <source>
        <dbReference type="ARBA" id="ARBA00023125"/>
    </source>
</evidence>
<dbReference type="GO" id="GO:0009307">
    <property type="term" value="P:DNA restriction-modification system"/>
    <property type="evidence" value="ECO:0007669"/>
    <property type="project" value="UniProtKB-KW"/>
</dbReference>
<evidence type="ECO:0000313" key="5">
    <source>
        <dbReference type="EMBL" id="PWE85919.1"/>
    </source>
</evidence>
<comment type="similarity">
    <text evidence="1">Belongs to the type-I restriction system S methylase family.</text>
</comment>
<reference evidence="5 6" key="1">
    <citation type="submission" date="2014-09" db="EMBL/GenBank/DDBJ databases">
        <title>Butyrate-producing bacteria isolated from human gut.</title>
        <authorList>
            <person name="Zhang Q."/>
            <person name="Zhao L."/>
        </authorList>
    </citation>
    <scope>NUCLEOTIDE SEQUENCE [LARGE SCALE GENOMIC DNA]</scope>
    <source>
        <strain evidence="5 6">21</strain>
    </source>
</reference>
<evidence type="ECO:0000313" key="6">
    <source>
        <dbReference type="Proteomes" id="UP000245288"/>
    </source>
</evidence>
<evidence type="ECO:0000259" key="4">
    <source>
        <dbReference type="Pfam" id="PF01420"/>
    </source>
</evidence>
<dbReference type="Gene3D" id="3.90.220.20">
    <property type="entry name" value="DNA methylase specificity domains"/>
    <property type="match status" value="2"/>
</dbReference>
<comment type="caution">
    <text evidence="5">The sequence shown here is derived from an EMBL/GenBank/DDBJ whole genome shotgun (WGS) entry which is preliminary data.</text>
</comment>
<organism evidence="5 6">
    <name type="scientific">Eubacterium ramulus</name>
    <dbReference type="NCBI Taxonomy" id="39490"/>
    <lineage>
        <taxon>Bacteria</taxon>
        <taxon>Bacillati</taxon>
        <taxon>Bacillota</taxon>
        <taxon>Clostridia</taxon>
        <taxon>Eubacteriales</taxon>
        <taxon>Eubacteriaceae</taxon>
        <taxon>Eubacterium</taxon>
    </lineage>
</organism>
<dbReference type="OrthoDB" id="9795776at2"/>
<dbReference type="GO" id="GO:0003677">
    <property type="term" value="F:DNA binding"/>
    <property type="evidence" value="ECO:0007669"/>
    <property type="project" value="UniProtKB-KW"/>
</dbReference>
<dbReference type="InterPro" id="IPR000055">
    <property type="entry name" value="Restrct_endonuc_typeI_TRD"/>
</dbReference>
<dbReference type="Pfam" id="PF01420">
    <property type="entry name" value="Methylase_S"/>
    <property type="match status" value="1"/>
</dbReference>
<dbReference type="AlphaFoldDB" id="A0A2V1JP36"/>
<name>A0A2V1JP36_EUBRA</name>
<dbReference type="PANTHER" id="PTHR30408:SF12">
    <property type="entry name" value="TYPE I RESTRICTION ENZYME MJAVIII SPECIFICITY SUBUNIT"/>
    <property type="match status" value="1"/>
</dbReference>
<keyword evidence="3" id="KW-0238">DNA-binding</keyword>
<feature type="domain" description="Type I restriction modification DNA specificity" evidence="4">
    <location>
        <begin position="20"/>
        <end position="160"/>
    </location>
</feature>
<dbReference type="InterPro" id="IPR052021">
    <property type="entry name" value="Type-I_RS_S_subunit"/>
</dbReference>
<sequence length="374" mass="42938">MGLINIRLGDYIERSTINNKDLKYGVDLIVGVNSQGVFATPKGNTDGVDLKPYKIVENGAFVYNPTRLELGSIAYRTEGLCIVSHLYMVFYLTDEGKKIIDPMWLYIYFRRSEFCREVTFRNFGSQRPEFNFNDMSDIIIPLPDIEIQKKYVDVYNAMIENQKSYERGLNDLKLVCDAYIDKLKHSKEKVPIGKFIVQIDNRNKKNCTYSFKGLSMDNYFINSIADSNGLDFSNYKIVVPGEYGAVLMKVGRDGRLTIARNDSKENYLISPAYYTFETIGIDSDYFMANVNRSEFERRGWFSCDTSARGSLSWEEFLGLSIPNADEREQEIVAELHNILILRTQINEKLKAQIKDICPILIKGSIEEARKAKEA</sequence>
<dbReference type="PANTHER" id="PTHR30408">
    <property type="entry name" value="TYPE-1 RESTRICTION ENZYME ECOKI SPECIFICITY PROTEIN"/>
    <property type="match status" value="1"/>
</dbReference>
<proteinExistence type="inferred from homology"/>
<evidence type="ECO:0000256" key="1">
    <source>
        <dbReference type="ARBA" id="ARBA00010923"/>
    </source>
</evidence>